<evidence type="ECO:0000256" key="1">
    <source>
        <dbReference type="ARBA" id="ARBA00023125"/>
    </source>
</evidence>
<dbReference type="AlphaFoldDB" id="A0A8I1ECP4"/>
<dbReference type="Pfam" id="PF07282">
    <property type="entry name" value="Cas12f1-like_TNB"/>
    <property type="match status" value="1"/>
</dbReference>
<comment type="caution">
    <text evidence="3">The sequence shown here is derived from an EMBL/GenBank/DDBJ whole genome shotgun (WGS) entry which is preliminary data.</text>
</comment>
<evidence type="ECO:0000313" key="3">
    <source>
        <dbReference type="EMBL" id="MBI6882932.1"/>
    </source>
</evidence>
<protein>
    <submittedName>
        <fullName evidence="3">Transposase</fullName>
    </submittedName>
</protein>
<dbReference type="RefSeq" id="WP_198746556.1">
    <property type="nucleotide sequence ID" value="NZ_JAEHTE010000002.1"/>
</dbReference>
<accession>A0A8I1ECP4</accession>
<name>A0A8I1ECP4_PSEPU</name>
<dbReference type="GO" id="GO:0003677">
    <property type="term" value="F:DNA binding"/>
    <property type="evidence" value="ECO:0007669"/>
    <property type="project" value="UniProtKB-KW"/>
</dbReference>
<dbReference type="InterPro" id="IPR010095">
    <property type="entry name" value="Cas12f1-like_TNB"/>
</dbReference>
<sequence length="90" mass="9825">MAKSVLSASLGQLKTILPYKCNHAGCIIFKVVSERSTTQICSTCKELWESRPRGVQGLGAREWTCSGRGDTHSCDVSAAKIILALRHEHP</sequence>
<proteinExistence type="predicted"/>
<evidence type="ECO:0000313" key="4">
    <source>
        <dbReference type="Proteomes" id="UP000637061"/>
    </source>
</evidence>
<organism evidence="3 4">
    <name type="scientific">Pseudomonas putida</name>
    <name type="common">Arthrobacter siderocapsulatus</name>
    <dbReference type="NCBI Taxonomy" id="303"/>
    <lineage>
        <taxon>Bacteria</taxon>
        <taxon>Pseudomonadati</taxon>
        <taxon>Pseudomonadota</taxon>
        <taxon>Gammaproteobacteria</taxon>
        <taxon>Pseudomonadales</taxon>
        <taxon>Pseudomonadaceae</taxon>
        <taxon>Pseudomonas</taxon>
    </lineage>
</organism>
<keyword evidence="1" id="KW-0238">DNA-binding</keyword>
<reference evidence="3" key="1">
    <citation type="submission" date="2020-12" db="EMBL/GenBank/DDBJ databases">
        <title>Enhanced detection system for hospital associated transmission using whole genome sequencing surveillance.</title>
        <authorList>
            <person name="Harrison L.H."/>
            <person name="Van Tyne D."/>
            <person name="Marsh J.W."/>
            <person name="Griffith M.P."/>
            <person name="Snyder D.J."/>
            <person name="Cooper V.S."/>
            <person name="Mustapha M."/>
        </authorList>
    </citation>
    <scope>NUCLEOTIDE SEQUENCE</scope>
    <source>
        <strain evidence="3">PSB00042</strain>
    </source>
</reference>
<gene>
    <name evidence="3" type="ORF">JEU22_03320</name>
</gene>
<evidence type="ECO:0000259" key="2">
    <source>
        <dbReference type="Pfam" id="PF07282"/>
    </source>
</evidence>
<dbReference type="Proteomes" id="UP000637061">
    <property type="component" value="Unassembled WGS sequence"/>
</dbReference>
<feature type="domain" description="Cas12f1-like TNB" evidence="2">
    <location>
        <begin position="11"/>
        <end position="82"/>
    </location>
</feature>
<dbReference type="EMBL" id="JAEHTE010000002">
    <property type="protein sequence ID" value="MBI6882932.1"/>
    <property type="molecule type" value="Genomic_DNA"/>
</dbReference>